<dbReference type="EMBL" id="JBFRCH010000013">
    <property type="protein sequence ID" value="MEX3934473.1"/>
    <property type="molecule type" value="Genomic_DNA"/>
</dbReference>
<keyword evidence="2" id="KW-1185">Reference proteome</keyword>
<organism evidence="1 2">
    <name type="scientific">Paraburkholderia phymatum</name>
    <dbReference type="NCBI Taxonomy" id="148447"/>
    <lineage>
        <taxon>Bacteria</taxon>
        <taxon>Pseudomonadati</taxon>
        <taxon>Pseudomonadota</taxon>
        <taxon>Betaproteobacteria</taxon>
        <taxon>Burkholderiales</taxon>
        <taxon>Burkholderiaceae</taxon>
        <taxon>Paraburkholderia</taxon>
    </lineage>
</organism>
<sequence>MSIDKSPEAVAHAGIRLEELTRRGASRRDVLRAMAAGGLMSLTGAGLLATSSAAFAQQQGKPKQGGKIRVATQSSSAADTLDPAKGALGTDYVRANMFYNGLTELDSHLGAKMALAESLETKDATVWVVKLRSGVQFHDGKSLATNDVIYSLMRHKDPAVGSKAKTLADQIKEAKATGPNEVTITLEGANADLPVILATSHFLIVKDGTTDFKTAVGTGPFKLKEFSPGVRTVGVRNEKYWKPGMPHLDEVELIGIGDESARVNALLSGDVQLINAVSPRSTDRIKGTPGFSVLETKTGAYTDLIMRDEGGITGTTDFRRGMMHLMDREQIRRAVFRGYGAIGNDQPIDPTNKYYMAGLPQRAFDTDKAKFYFQKAKLGSAPVQLYASPAAEGSVEMAMLLQQVAPQAGLNLQVARVPADGYWSNHWMKHPLGYGNINARPSADVLFTQFFKSDAPWNEANWKNPRFDQMLVAARGEPDDAKRKKIYGDMQQVVHEDGGIGIPLFQSSLDAHTSKLKGLGSIPLAGLMGFTFAENVWLEA</sequence>
<name>A0ACC6U441_9BURK</name>
<accession>A0ACC6U441</accession>
<protein>
    <submittedName>
        <fullName evidence="1">ABC transporter substrate-binding protein</fullName>
    </submittedName>
</protein>
<proteinExistence type="predicted"/>
<evidence type="ECO:0000313" key="2">
    <source>
        <dbReference type="Proteomes" id="UP001558850"/>
    </source>
</evidence>
<evidence type="ECO:0000313" key="1">
    <source>
        <dbReference type="EMBL" id="MEX3934473.1"/>
    </source>
</evidence>
<reference evidence="1" key="1">
    <citation type="submission" date="2024-07" db="EMBL/GenBank/DDBJ databases">
        <title>A survey of Mimosa microsymbionts across Brazilian biomes reveals a high diversity of Paraburkholderia nodulating endemic species, but also that Cupriavidus is common as a symbiont of widespread species.</title>
        <authorList>
            <person name="Rouws L."/>
            <person name="Barauna A."/>
            <person name="Beukes C."/>
            <person name="Rouws J.R.C."/>
            <person name="De Faria S.M."/>
            <person name="Gross E."/>
            <person name="Bueno Dos Reis Junior F."/>
            <person name="Simon M.F."/>
            <person name="Maluk M."/>
            <person name="Odee D.W."/>
            <person name="Kenicer G."/>
            <person name="Young J.P.W."/>
            <person name="Reis V.M."/>
            <person name="Zilli J."/>
            <person name="James E.K."/>
        </authorList>
    </citation>
    <scope>NUCLEOTIDE SEQUENCE</scope>
    <source>
        <strain evidence="1">EG181B</strain>
    </source>
</reference>
<gene>
    <name evidence="1" type="ORF">AB4Y32_22260</name>
</gene>
<dbReference type="Proteomes" id="UP001558850">
    <property type="component" value="Unassembled WGS sequence"/>
</dbReference>
<comment type="caution">
    <text evidence="1">The sequence shown here is derived from an EMBL/GenBank/DDBJ whole genome shotgun (WGS) entry which is preliminary data.</text>
</comment>